<dbReference type="VEuPathDB" id="FungiDB:BO70DRAFT_397941"/>
<keyword evidence="5" id="KW-0325">Glycoprotein</keyword>
<evidence type="ECO:0000256" key="6">
    <source>
        <dbReference type="ARBA" id="ARBA00023277"/>
    </source>
</evidence>
<evidence type="ECO:0000256" key="1">
    <source>
        <dbReference type="ARBA" id="ARBA00000966"/>
    </source>
</evidence>
<dbReference type="PANTHER" id="PTHR33753:SF1">
    <property type="entry name" value="ENDO-BETA-1,4-GLUCANASE CELB"/>
    <property type="match status" value="1"/>
</dbReference>
<evidence type="ECO:0000256" key="2">
    <source>
        <dbReference type="ARBA" id="ARBA00006044"/>
    </source>
</evidence>
<dbReference type="RefSeq" id="XP_025397816.1">
    <property type="nucleotide sequence ID" value="XM_025546748.1"/>
</dbReference>
<evidence type="ECO:0000256" key="10">
    <source>
        <dbReference type="RuleBase" id="RU361164"/>
    </source>
</evidence>
<keyword evidence="3 10" id="KW-0378">Hydrolase</keyword>
<dbReference type="STRING" id="1448321.A0A317VT07"/>
<dbReference type="EC" id="3.2.1.-" evidence="10"/>
<gene>
    <name evidence="11" type="ORF">BO70DRAFT_397941</name>
</gene>
<organism evidence="11 12">
    <name type="scientific">Aspergillus heteromorphus CBS 117.55</name>
    <dbReference type="NCBI Taxonomy" id="1448321"/>
    <lineage>
        <taxon>Eukaryota</taxon>
        <taxon>Fungi</taxon>
        <taxon>Dikarya</taxon>
        <taxon>Ascomycota</taxon>
        <taxon>Pezizomycotina</taxon>
        <taxon>Eurotiomycetes</taxon>
        <taxon>Eurotiomycetidae</taxon>
        <taxon>Eurotiales</taxon>
        <taxon>Aspergillaceae</taxon>
        <taxon>Aspergillus</taxon>
        <taxon>Aspergillus subgen. Circumdati</taxon>
    </lineage>
</organism>
<sequence>MQPQSPIIFSQYSMLKLLKLDTNKALDSSFHTIHLRNSTTPCANSTSVDPTICPDPTTCAQECLIEGISDYSAYGVHVSPSTTTTTTSLGSVTLNQYLQTNTDNKTTITTASPRLYLLSPTGSTYQPLHLLNQEISFTVDVSNLPCGMNGALFLSEMDFSGGHSSTLNRAGAPYGTGYCDAQCYIKPWFNGVANTANVGACCNEMDLWEANARATAVTGHSCNVSGIYGCEGETCGSGSAGVCDKTGCGFNPYALGREGFYGLGDAFRVDTRGVVRVVTQFWTSVSDGSGDGNDAAGEGQALKQIRRLYIQDGVVIHNAVVELDGQRTDSITDRYCVEKGDSEGTFESHGGLEAMGKALERGMVLVFSVWNDDSSYMQWLDAGSDGPCNSTEGNPEVIEAVDPGTAVVFSDVRWGDIGSTFGV</sequence>
<evidence type="ECO:0000313" key="11">
    <source>
        <dbReference type="EMBL" id="PWY77055.1"/>
    </source>
</evidence>
<dbReference type="EMBL" id="MSFL01000019">
    <property type="protein sequence ID" value="PWY77055.1"/>
    <property type="molecule type" value="Genomic_DNA"/>
</dbReference>
<evidence type="ECO:0000256" key="3">
    <source>
        <dbReference type="ARBA" id="ARBA00022801"/>
    </source>
</evidence>
<comment type="similarity">
    <text evidence="2 10">Belongs to the glycosyl hydrolase 7 (cellulase C) family.</text>
</comment>
<evidence type="ECO:0000256" key="9">
    <source>
        <dbReference type="ARBA" id="ARBA00025192"/>
    </source>
</evidence>
<dbReference type="InterPro" id="IPR037019">
    <property type="entry name" value="Glyco_hydro_7_sf"/>
</dbReference>
<proteinExistence type="inferred from homology"/>
<evidence type="ECO:0000256" key="7">
    <source>
        <dbReference type="ARBA" id="ARBA00023295"/>
    </source>
</evidence>
<dbReference type="Proteomes" id="UP000247233">
    <property type="component" value="Unassembled WGS sequence"/>
</dbReference>
<dbReference type="GO" id="GO:0030245">
    <property type="term" value="P:cellulose catabolic process"/>
    <property type="evidence" value="ECO:0007669"/>
    <property type="project" value="UniProtKB-KW"/>
</dbReference>
<keyword evidence="12" id="KW-1185">Reference proteome</keyword>
<keyword evidence="4 10" id="KW-0136">Cellulose degradation</keyword>
<keyword evidence="8 10" id="KW-0624">Polysaccharide degradation</keyword>
<dbReference type="Pfam" id="PF00840">
    <property type="entry name" value="Glyco_hydro_7"/>
    <property type="match status" value="1"/>
</dbReference>
<dbReference type="SUPFAM" id="SSF49899">
    <property type="entry name" value="Concanavalin A-like lectins/glucanases"/>
    <property type="match status" value="1"/>
</dbReference>
<dbReference type="OrthoDB" id="412382at2759"/>
<dbReference type="InterPro" id="IPR001722">
    <property type="entry name" value="Glyco_hydro_7"/>
</dbReference>
<protein>
    <recommendedName>
        <fullName evidence="10">Glucanase</fullName>
        <ecNumber evidence="10">3.2.1.-</ecNumber>
    </recommendedName>
</protein>
<comment type="caution">
    <text evidence="11">The sequence shown here is derived from an EMBL/GenBank/DDBJ whole genome shotgun (WGS) entry which is preliminary data.</text>
</comment>
<name>A0A317VT07_9EURO</name>
<keyword evidence="6" id="KW-0119">Carbohydrate metabolism</keyword>
<evidence type="ECO:0000256" key="4">
    <source>
        <dbReference type="ARBA" id="ARBA00023001"/>
    </source>
</evidence>
<comment type="catalytic activity">
    <reaction evidence="1">
        <text>Endohydrolysis of (1-&gt;4)-beta-D-glucosidic linkages in cellulose, lichenin and cereal beta-D-glucans.</text>
        <dbReference type="EC" id="3.2.1.4"/>
    </reaction>
</comment>
<dbReference type="InterPro" id="IPR013320">
    <property type="entry name" value="ConA-like_dom_sf"/>
</dbReference>
<dbReference type="Gene3D" id="2.70.100.10">
    <property type="entry name" value="Glycoside hydrolase, family 7, domain"/>
    <property type="match status" value="1"/>
</dbReference>
<dbReference type="GO" id="GO:0008810">
    <property type="term" value="F:cellulase activity"/>
    <property type="evidence" value="ECO:0007669"/>
    <property type="project" value="UniProtKB-EC"/>
</dbReference>
<reference evidence="11 12" key="1">
    <citation type="submission" date="2016-12" db="EMBL/GenBank/DDBJ databases">
        <title>The genomes of Aspergillus section Nigri reveals drivers in fungal speciation.</title>
        <authorList>
            <consortium name="DOE Joint Genome Institute"/>
            <person name="Vesth T.C."/>
            <person name="Nybo J."/>
            <person name="Theobald S."/>
            <person name="Brandl J."/>
            <person name="Frisvad J.C."/>
            <person name="Nielsen K.F."/>
            <person name="Lyhne E.K."/>
            <person name="Kogle M.E."/>
            <person name="Kuo A."/>
            <person name="Riley R."/>
            <person name="Clum A."/>
            <person name="Nolan M."/>
            <person name="Lipzen A."/>
            <person name="Salamov A."/>
            <person name="Henrissat B."/>
            <person name="Wiebenga A."/>
            <person name="De Vries R.P."/>
            <person name="Grigoriev I.V."/>
            <person name="Mortensen U.H."/>
            <person name="Andersen M.R."/>
            <person name="Baker S.E."/>
        </authorList>
    </citation>
    <scope>NUCLEOTIDE SEQUENCE [LARGE SCALE GENOMIC DNA]</scope>
    <source>
        <strain evidence="11 12">CBS 117.55</strain>
    </source>
</reference>
<dbReference type="PRINTS" id="PR00734">
    <property type="entry name" value="GLHYDRLASE7"/>
</dbReference>
<accession>A0A317VT07</accession>
<evidence type="ECO:0000256" key="5">
    <source>
        <dbReference type="ARBA" id="ARBA00023180"/>
    </source>
</evidence>
<dbReference type="PANTHER" id="PTHR33753">
    <property type="entry name" value="1,4-BETA-D-GLUCAN CELLOBIOHYDROLASE B"/>
    <property type="match status" value="1"/>
</dbReference>
<evidence type="ECO:0000313" key="12">
    <source>
        <dbReference type="Proteomes" id="UP000247233"/>
    </source>
</evidence>
<dbReference type="AlphaFoldDB" id="A0A317VT07"/>
<keyword evidence="7 10" id="KW-0326">Glycosidase</keyword>
<dbReference type="CDD" id="cd07999">
    <property type="entry name" value="GH7_CBH_EG"/>
    <property type="match status" value="1"/>
</dbReference>
<evidence type="ECO:0000256" key="8">
    <source>
        <dbReference type="ARBA" id="ARBA00023326"/>
    </source>
</evidence>
<comment type="function">
    <text evidence="9">Has endoglucanase activity on substrates containing beta-1,4 glycosidic bonds, like in carboxymethylcellulose (CMC), hydroxyethylcellulose (HEC) and beta-glucan. Involved in the degradation of complex natural cellulosic substrates.</text>
</comment>
<dbReference type="GeneID" id="37068985"/>